<dbReference type="InterPro" id="IPR036259">
    <property type="entry name" value="MFS_trans_sf"/>
</dbReference>
<dbReference type="Gene3D" id="1.20.1250.20">
    <property type="entry name" value="MFS general substrate transporter like domains"/>
    <property type="match status" value="1"/>
</dbReference>
<dbReference type="InterPro" id="IPR039309">
    <property type="entry name" value="BT1"/>
</dbReference>
<dbReference type="EMBL" id="SPLM01000037">
    <property type="protein sequence ID" value="TMW65443.1"/>
    <property type="molecule type" value="Genomic_DNA"/>
</dbReference>
<feature type="transmembrane region" description="Helical" evidence="8">
    <location>
        <begin position="460"/>
        <end position="483"/>
    </location>
</feature>
<keyword evidence="5 8" id="KW-1133">Transmembrane helix</keyword>
<feature type="transmembrane region" description="Helical" evidence="8">
    <location>
        <begin position="136"/>
        <end position="156"/>
    </location>
</feature>
<feature type="transmembrane region" description="Helical" evidence="8">
    <location>
        <begin position="373"/>
        <end position="394"/>
    </location>
</feature>
<name>A0A8K1FPB3_PYTOL</name>
<evidence type="ECO:0000256" key="2">
    <source>
        <dbReference type="ARBA" id="ARBA00007015"/>
    </source>
</evidence>
<evidence type="ECO:0000256" key="1">
    <source>
        <dbReference type="ARBA" id="ARBA00004141"/>
    </source>
</evidence>
<dbReference type="GO" id="GO:0016020">
    <property type="term" value="C:membrane"/>
    <property type="evidence" value="ECO:0007669"/>
    <property type="project" value="UniProtKB-SubCell"/>
</dbReference>
<reference evidence="9" key="1">
    <citation type="submission" date="2019-03" db="EMBL/GenBank/DDBJ databases">
        <title>Long read genome sequence of the mycoparasitic Pythium oligandrum ATCC 38472 isolated from sugarbeet rhizosphere.</title>
        <authorList>
            <person name="Gaulin E."/>
        </authorList>
    </citation>
    <scope>NUCLEOTIDE SEQUENCE</scope>
    <source>
        <strain evidence="9">ATCC 38472_TT</strain>
    </source>
</reference>
<feature type="region of interest" description="Disordered" evidence="7">
    <location>
        <begin position="33"/>
        <end position="76"/>
    </location>
</feature>
<evidence type="ECO:0000256" key="7">
    <source>
        <dbReference type="SAM" id="MobiDB-lite"/>
    </source>
</evidence>
<evidence type="ECO:0000313" key="9">
    <source>
        <dbReference type="EMBL" id="TMW65443.1"/>
    </source>
</evidence>
<feature type="transmembrane region" description="Helical" evidence="8">
    <location>
        <begin position="503"/>
        <end position="524"/>
    </location>
</feature>
<feature type="compositionally biased region" description="Low complexity" evidence="7">
    <location>
        <begin position="43"/>
        <end position="60"/>
    </location>
</feature>
<feature type="transmembrane region" description="Helical" evidence="8">
    <location>
        <begin position="168"/>
        <end position="186"/>
    </location>
</feature>
<feature type="transmembrane region" description="Helical" evidence="8">
    <location>
        <begin position="211"/>
        <end position="229"/>
    </location>
</feature>
<keyword evidence="10" id="KW-1185">Reference proteome</keyword>
<feature type="transmembrane region" description="Helical" evidence="8">
    <location>
        <begin position="250"/>
        <end position="270"/>
    </location>
</feature>
<evidence type="ECO:0008006" key="11">
    <source>
        <dbReference type="Google" id="ProtNLM"/>
    </source>
</evidence>
<protein>
    <recommendedName>
        <fullName evidence="11">Transmembrane protein</fullName>
    </recommendedName>
</protein>
<evidence type="ECO:0000313" key="10">
    <source>
        <dbReference type="Proteomes" id="UP000794436"/>
    </source>
</evidence>
<feature type="transmembrane region" description="Helical" evidence="8">
    <location>
        <begin position="428"/>
        <end position="448"/>
    </location>
</feature>
<evidence type="ECO:0000256" key="8">
    <source>
        <dbReference type="SAM" id="Phobius"/>
    </source>
</evidence>
<dbReference type="OrthoDB" id="163346at2759"/>
<dbReference type="PANTHER" id="PTHR31585:SF5">
    <property type="entry name" value="RNA-BINDING S4 DOMAIN-CONTAINING PROTEIN"/>
    <property type="match status" value="1"/>
</dbReference>
<gene>
    <name evidence="9" type="ORF">Poli38472_008085</name>
</gene>
<proteinExistence type="inferred from homology"/>
<evidence type="ECO:0000256" key="5">
    <source>
        <dbReference type="ARBA" id="ARBA00022989"/>
    </source>
</evidence>
<comment type="similarity">
    <text evidence="2">Belongs to the major facilitator superfamily. Folate-biopterin transporter (TC 2.A.71) family.</text>
</comment>
<feature type="transmembrane region" description="Helical" evidence="8">
    <location>
        <begin position="545"/>
        <end position="571"/>
    </location>
</feature>
<keyword evidence="6 8" id="KW-0472">Membrane</keyword>
<comment type="caution">
    <text evidence="9">The sequence shown here is derived from an EMBL/GenBank/DDBJ whole genome shotgun (WGS) entry which is preliminary data.</text>
</comment>
<accession>A0A8K1FPB3</accession>
<feature type="transmembrane region" description="Helical" evidence="8">
    <location>
        <begin position="401"/>
        <end position="422"/>
    </location>
</feature>
<feature type="transmembrane region" description="Helical" evidence="8">
    <location>
        <begin position="334"/>
        <end position="353"/>
    </location>
</feature>
<sequence>MHHGQCDHVAPPRQNIVLLEDPDLFAYNEPEPTQFARNTSRYTSATTSSHPSQPSSQYYQNLTPDPSKPPAPPSSVGTGASGYGAFRAGGPVNLFSRTYISFLINWLLIGFFNGAMPALTYPLFQVYLHLQAYQGNAVLALIDFAWNFKFIFSFLTDCVPMNRYRRKPYLYIGWFVLTACLMGFTFRPQVEPYMRDGVVVNNDAEWQGPRHVIPLIVMSFARILVIVASEGMMVEFAHREGAMDRGETQAIIMMARGVGQVLGILLVAFGANSEEFGGTFNSSLSLRAMFGIWIAFAFLGLVTTRFIPEDQVPSSSQPFTSQLHRVWRMVQQRVVWQVMVLGFFLNAVLTLNYGEKNTLYQMRLTEHTLGLNILDAIKVVGSVIAAFVIYRFMLNANWRKIVVWSLVAVTVVGTPIDSITIFDALPSVALFYIKDFLVSIPTALIVFMREFVIVEITSPGYEAVTFGFITTVHYLGKPLAMMVTNLFAMDRQEVQNDTSEVRWHLAVELWIVIAVRLVVILAVMKLLPRDKRHALERKLLGNPNMVVPILIFLCVVAVFCAVVSSSFLAVIKNTSCLKFAGGSGCT</sequence>
<dbReference type="AlphaFoldDB" id="A0A8K1FPB3"/>
<comment type="subcellular location">
    <subcellularLocation>
        <location evidence="1">Membrane</location>
        <topology evidence="1">Multi-pass membrane protein</topology>
    </subcellularLocation>
</comment>
<feature type="transmembrane region" description="Helical" evidence="8">
    <location>
        <begin position="290"/>
        <end position="307"/>
    </location>
</feature>
<dbReference type="PANTHER" id="PTHR31585">
    <property type="entry name" value="FOLATE-BIOPTERIN TRANSPORTER 1, CHLOROPLASTIC"/>
    <property type="match status" value="1"/>
</dbReference>
<dbReference type="Proteomes" id="UP000794436">
    <property type="component" value="Unassembled WGS sequence"/>
</dbReference>
<evidence type="ECO:0000256" key="3">
    <source>
        <dbReference type="ARBA" id="ARBA00022448"/>
    </source>
</evidence>
<keyword evidence="3" id="KW-0813">Transport</keyword>
<dbReference type="SUPFAM" id="SSF103473">
    <property type="entry name" value="MFS general substrate transporter"/>
    <property type="match status" value="1"/>
</dbReference>
<evidence type="ECO:0000256" key="4">
    <source>
        <dbReference type="ARBA" id="ARBA00022692"/>
    </source>
</evidence>
<feature type="transmembrane region" description="Helical" evidence="8">
    <location>
        <begin position="103"/>
        <end position="124"/>
    </location>
</feature>
<keyword evidence="4 8" id="KW-0812">Transmembrane</keyword>
<dbReference type="Pfam" id="PF03092">
    <property type="entry name" value="BT1"/>
    <property type="match status" value="1"/>
</dbReference>
<evidence type="ECO:0000256" key="6">
    <source>
        <dbReference type="ARBA" id="ARBA00023136"/>
    </source>
</evidence>
<organism evidence="9 10">
    <name type="scientific">Pythium oligandrum</name>
    <name type="common">Mycoparasitic fungus</name>
    <dbReference type="NCBI Taxonomy" id="41045"/>
    <lineage>
        <taxon>Eukaryota</taxon>
        <taxon>Sar</taxon>
        <taxon>Stramenopiles</taxon>
        <taxon>Oomycota</taxon>
        <taxon>Peronosporomycetes</taxon>
        <taxon>Pythiales</taxon>
        <taxon>Pythiaceae</taxon>
        <taxon>Pythium</taxon>
    </lineage>
</organism>